<dbReference type="PRINTS" id="PR00069">
    <property type="entry name" value="ALDKETRDTASE"/>
</dbReference>
<keyword evidence="4" id="KW-1185">Reference proteome</keyword>
<dbReference type="InterPro" id="IPR023210">
    <property type="entry name" value="NADP_OxRdtase_dom"/>
</dbReference>
<sequence length="288" mass="31232">MDAAAAAAVVGQAIECGINFFDTADVYGKSQSEVMLGAALGSRRKDVVIATKFGLPIDQDPTHRGGSRRWIVEACDRSLRRLGTDYIDLYQQHGADPATPLDETLRALDDLVRAGKVRYVGASSYEPWRLVDADWTARELGASRFISVMSGLSLLERGARESYFPVCDRLGIGFLPYFPLAAGLLTGKYRRNEPPPASGRLTDWGQRGADALQDANLVKVEALHGFAAARDRELLELAISWLLAMPQVASVLSGATRPEQVVANVEAAEWKMSGADLQSFDELAASFA</sequence>
<protein>
    <submittedName>
        <fullName evidence="3">Aldo/keto reductase</fullName>
    </submittedName>
</protein>
<evidence type="ECO:0000313" key="3">
    <source>
        <dbReference type="EMBL" id="MCP3732594.1"/>
    </source>
</evidence>
<dbReference type="InterPro" id="IPR036812">
    <property type="entry name" value="NAD(P)_OxRdtase_dom_sf"/>
</dbReference>
<dbReference type="AlphaFoldDB" id="A0A9X2KMH1"/>
<dbReference type="Pfam" id="PF00248">
    <property type="entry name" value="Aldo_ket_red"/>
    <property type="match status" value="1"/>
</dbReference>
<dbReference type="EMBL" id="JAMLDX010000020">
    <property type="protein sequence ID" value="MCP3732594.1"/>
    <property type="molecule type" value="Genomic_DNA"/>
</dbReference>
<name>A0A9X2KMH1_9SPHN</name>
<dbReference type="InterPro" id="IPR050523">
    <property type="entry name" value="AKR_Detox_Biosynth"/>
</dbReference>
<gene>
    <name evidence="3" type="ORF">M9978_19400</name>
</gene>
<accession>A0A9X2KMH1</accession>
<dbReference type="PANTHER" id="PTHR43364">
    <property type="entry name" value="NADH-SPECIFIC METHYLGLYOXAL REDUCTASE-RELATED"/>
    <property type="match status" value="1"/>
</dbReference>
<dbReference type="InterPro" id="IPR020471">
    <property type="entry name" value="AKR"/>
</dbReference>
<dbReference type="PANTHER" id="PTHR43364:SF4">
    <property type="entry name" value="NAD(P)-LINKED OXIDOREDUCTASE SUPERFAMILY PROTEIN"/>
    <property type="match status" value="1"/>
</dbReference>
<feature type="domain" description="NADP-dependent oxidoreductase" evidence="2">
    <location>
        <begin position="2"/>
        <end position="284"/>
    </location>
</feature>
<dbReference type="Proteomes" id="UP001139451">
    <property type="component" value="Unassembled WGS sequence"/>
</dbReference>
<dbReference type="GO" id="GO:0005829">
    <property type="term" value="C:cytosol"/>
    <property type="evidence" value="ECO:0007669"/>
    <property type="project" value="TreeGrafter"/>
</dbReference>
<evidence type="ECO:0000313" key="4">
    <source>
        <dbReference type="Proteomes" id="UP001139451"/>
    </source>
</evidence>
<reference evidence="3" key="1">
    <citation type="submission" date="2022-05" db="EMBL/GenBank/DDBJ databases">
        <title>Sphingomonas sp. strain MG17 Genome sequencing and assembly.</title>
        <authorList>
            <person name="Kim I."/>
        </authorList>
    </citation>
    <scope>NUCLEOTIDE SEQUENCE</scope>
    <source>
        <strain evidence="3">MG17</strain>
    </source>
</reference>
<keyword evidence="1" id="KW-0560">Oxidoreductase</keyword>
<proteinExistence type="predicted"/>
<evidence type="ECO:0000259" key="2">
    <source>
        <dbReference type="Pfam" id="PF00248"/>
    </source>
</evidence>
<dbReference type="Gene3D" id="3.20.20.100">
    <property type="entry name" value="NADP-dependent oxidoreductase domain"/>
    <property type="match status" value="1"/>
</dbReference>
<dbReference type="SUPFAM" id="SSF51430">
    <property type="entry name" value="NAD(P)-linked oxidoreductase"/>
    <property type="match status" value="1"/>
</dbReference>
<organism evidence="3 4">
    <name type="scientific">Sphingomonas tagetis</name>
    <dbReference type="NCBI Taxonomy" id="2949092"/>
    <lineage>
        <taxon>Bacteria</taxon>
        <taxon>Pseudomonadati</taxon>
        <taxon>Pseudomonadota</taxon>
        <taxon>Alphaproteobacteria</taxon>
        <taxon>Sphingomonadales</taxon>
        <taxon>Sphingomonadaceae</taxon>
        <taxon>Sphingomonas</taxon>
    </lineage>
</organism>
<comment type="caution">
    <text evidence="3">The sequence shown here is derived from an EMBL/GenBank/DDBJ whole genome shotgun (WGS) entry which is preliminary data.</text>
</comment>
<evidence type="ECO:0000256" key="1">
    <source>
        <dbReference type="ARBA" id="ARBA00023002"/>
    </source>
</evidence>
<dbReference type="GO" id="GO:0016491">
    <property type="term" value="F:oxidoreductase activity"/>
    <property type="evidence" value="ECO:0007669"/>
    <property type="project" value="UniProtKB-KW"/>
</dbReference>